<dbReference type="InterPro" id="IPR003748">
    <property type="entry name" value="DUF169"/>
</dbReference>
<dbReference type="EMBL" id="FUYC01000030">
    <property type="protein sequence ID" value="SKA96974.1"/>
    <property type="molecule type" value="Genomic_DNA"/>
</dbReference>
<reference evidence="1 2" key="1">
    <citation type="submission" date="2017-02" db="EMBL/GenBank/DDBJ databases">
        <authorList>
            <person name="Peterson S.W."/>
        </authorList>
    </citation>
    <scope>NUCLEOTIDE SEQUENCE [LARGE SCALE GENOMIC DNA]</scope>
    <source>
        <strain evidence="1 2">DSM 16080</strain>
    </source>
</reference>
<protein>
    <submittedName>
        <fullName evidence="1">Uncharacterized ArCR, COG2043</fullName>
    </submittedName>
</protein>
<dbReference type="OrthoDB" id="9779322at2"/>
<name>A0A1T4Y570_9BACT</name>
<accession>A0A1T4Y570</accession>
<evidence type="ECO:0000313" key="2">
    <source>
        <dbReference type="Proteomes" id="UP000190027"/>
    </source>
</evidence>
<dbReference type="AlphaFoldDB" id="A0A1T4Y570"/>
<dbReference type="STRING" id="1121449.SAMN02745704_02804"/>
<proteinExistence type="predicted"/>
<keyword evidence="2" id="KW-1185">Reference proteome</keyword>
<sequence>MNTELATFLDVLGIQSEPVGWAYEDEQPEGDNAPAQCCMPTLEQEKKGEADFSPAFHNFSCLFKHIRVMRLKGGTAWCSADHPGCPGGTQYVGYQKGPYDFIARYVTNGLPEGMETERYLDGPDAFKNLFGCMDPKPASAPYLAFRRVGDFAALGREPEFVSFFARPESMSGLHQLAAYLTNDAEVVASPWGPGCGNLVTWPRTYAATGRVRAVLGGWDPSMRKFLDMDEIYMTVPLRLYHDMLERWSGSFLGSSTWNNQRKKIARSHAKKK</sequence>
<evidence type="ECO:0000313" key="1">
    <source>
        <dbReference type="EMBL" id="SKA96974.1"/>
    </source>
</evidence>
<gene>
    <name evidence="1" type="ORF">SAMN02745704_02804</name>
</gene>
<dbReference type="RefSeq" id="WP_078718345.1">
    <property type="nucleotide sequence ID" value="NZ_FUYC01000030.1"/>
</dbReference>
<organism evidence="1 2">
    <name type="scientific">Paucidesulfovibrio gracilis DSM 16080</name>
    <dbReference type="NCBI Taxonomy" id="1121449"/>
    <lineage>
        <taxon>Bacteria</taxon>
        <taxon>Pseudomonadati</taxon>
        <taxon>Thermodesulfobacteriota</taxon>
        <taxon>Desulfovibrionia</taxon>
        <taxon>Desulfovibrionales</taxon>
        <taxon>Desulfovibrionaceae</taxon>
        <taxon>Paucidesulfovibrio</taxon>
    </lineage>
</organism>
<dbReference type="Pfam" id="PF02596">
    <property type="entry name" value="DUF169"/>
    <property type="match status" value="1"/>
</dbReference>
<dbReference type="Proteomes" id="UP000190027">
    <property type="component" value="Unassembled WGS sequence"/>
</dbReference>